<protein>
    <submittedName>
        <fullName evidence="2">Uncharacterized protein</fullName>
    </submittedName>
</protein>
<evidence type="ECO:0000313" key="3">
    <source>
        <dbReference type="Proteomes" id="UP000325313"/>
    </source>
</evidence>
<dbReference type="AlphaFoldDB" id="A0A5B0NIX2"/>
<gene>
    <name evidence="2" type="ORF">PGTUg99_027976</name>
</gene>
<reference evidence="2 3" key="1">
    <citation type="submission" date="2019-05" db="EMBL/GenBank/DDBJ databases">
        <title>Emergence of the Ug99 lineage of the wheat stem rust pathogen through somatic hybridization.</title>
        <authorList>
            <person name="Li F."/>
            <person name="Upadhyaya N.M."/>
            <person name="Sperschneider J."/>
            <person name="Matny O."/>
            <person name="Nguyen-Phuc H."/>
            <person name="Mago R."/>
            <person name="Raley C."/>
            <person name="Miller M.E."/>
            <person name="Silverstein K.A.T."/>
            <person name="Henningsen E."/>
            <person name="Hirsch C.D."/>
            <person name="Visser B."/>
            <person name="Pretorius Z.A."/>
            <person name="Steffenson B.J."/>
            <person name="Schwessinger B."/>
            <person name="Dodds P.N."/>
            <person name="Figueroa M."/>
        </authorList>
    </citation>
    <scope>NUCLEOTIDE SEQUENCE [LARGE SCALE GENOMIC DNA]</scope>
    <source>
        <strain evidence="2 3">Ug99</strain>
    </source>
</reference>
<organism evidence="2 3">
    <name type="scientific">Puccinia graminis f. sp. tritici</name>
    <dbReference type="NCBI Taxonomy" id="56615"/>
    <lineage>
        <taxon>Eukaryota</taxon>
        <taxon>Fungi</taxon>
        <taxon>Dikarya</taxon>
        <taxon>Basidiomycota</taxon>
        <taxon>Pucciniomycotina</taxon>
        <taxon>Pucciniomycetes</taxon>
        <taxon>Pucciniales</taxon>
        <taxon>Pucciniaceae</taxon>
        <taxon>Puccinia</taxon>
    </lineage>
</organism>
<evidence type="ECO:0000313" key="2">
    <source>
        <dbReference type="EMBL" id="KAA1088080.1"/>
    </source>
</evidence>
<name>A0A5B0NIX2_PUCGR</name>
<proteinExistence type="predicted"/>
<comment type="caution">
    <text evidence="2">The sequence shown here is derived from an EMBL/GenBank/DDBJ whole genome shotgun (WGS) entry which is preliminary data.</text>
</comment>
<accession>A0A5B0NIX2</accession>
<dbReference type="EMBL" id="VDEP01000408">
    <property type="protein sequence ID" value="KAA1088080.1"/>
    <property type="molecule type" value="Genomic_DNA"/>
</dbReference>
<sequence length="77" mass="8407">MAYAVNVTAGGVVGVYSGSPGHLPGGISLRDLRQAKDRPPTAEAQANQRKQQDYFRKKTIKKQKNGTDSNSRKNAYD</sequence>
<evidence type="ECO:0000256" key="1">
    <source>
        <dbReference type="SAM" id="MobiDB-lite"/>
    </source>
</evidence>
<dbReference type="Proteomes" id="UP000325313">
    <property type="component" value="Unassembled WGS sequence"/>
</dbReference>
<feature type="region of interest" description="Disordered" evidence="1">
    <location>
        <begin position="34"/>
        <end position="77"/>
    </location>
</feature>